<dbReference type="EMBL" id="BSXG01000158">
    <property type="protein sequence ID" value="GME49735.1"/>
    <property type="molecule type" value="Genomic_DNA"/>
</dbReference>
<proteinExistence type="predicted"/>
<comment type="caution">
    <text evidence="1">The sequence shown here is derived from an EMBL/GenBank/DDBJ whole genome shotgun (WGS) entry which is preliminary data.</text>
</comment>
<keyword evidence="2" id="KW-1185">Reference proteome</keyword>
<sequence length="310" mass="34800">MSKTKMEVPAPRPKKPVLAKAGKTIGFQKRYNFILFVIFGGAMLGFTLAKFQYLNYDKIYCNRERTGLSTASPGECYWYDRGFYRIGMLMHLGGTLPAGFLTVFQFIPVIRYTSMVFHRINGYLVLVLFLISNAGMFMFVRHSFGGELETQVASGTLAIMSIGAMSLAYYNVKMLQIDQHRAWMLRGWFYAGCIITVRIILIITAVIVGTQKNYYTARPCYQLDYIFKTREVTLQHYPECISFYNGTSPGQMVVVNARMGSTAAEASAALGISFGMSMWLALALHAIGVEVYVRYSPAVAVHESLLIDTP</sequence>
<organism evidence="1 2">
    <name type="scientific">Neofusicoccum parvum</name>
    <dbReference type="NCBI Taxonomy" id="310453"/>
    <lineage>
        <taxon>Eukaryota</taxon>
        <taxon>Fungi</taxon>
        <taxon>Dikarya</taxon>
        <taxon>Ascomycota</taxon>
        <taxon>Pezizomycotina</taxon>
        <taxon>Dothideomycetes</taxon>
        <taxon>Dothideomycetes incertae sedis</taxon>
        <taxon>Botryosphaeriales</taxon>
        <taxon>Botryosphaeriaceae</taxon>
        <taxon>Neofusicoccum</taxon>
    </lineage>
</organism>
<evidence type="ECO:0000313" key="1">
    <source>
        <dbReference type="EMBL" id="GME49735.1"/>
    </source>
</evidence>
<name>A0ACB5SPV3_9PEZI</name>
<protein>
    <submittedName>
        <fullName evidence="1">Uncharacterized protein</fullName>
    </submittedName>
</protein>
<gene>
    <name evidence="1" type="primary">g1916</name>
    <name evidence="1" type="ORF">NpPPO83_00001916</name>
</gene>
<accession>A0ACB5SPV3</accession>
<reference evidence="1" key="1">
    <citation type="submission" date="2024-09" db="EMBL/GenBank/DDBJ databases">
        <title>Draft Genome Sequences of Neofusicoccum parvum.</title>
        <authorList>
            <person name="Ashida A."/>
            <person name="Camagna M."/>
            <person name="Tanaka A."/>
            <person name="Takemoto D."/>
        </authorList>
    </citation>
    <scope>NUCLEOTIDE SEQUENCE</scope>
    <source>
        <strain evidence="1">PPO83</strain>
    </source>
</reference>
<evidence type="ECO:0000313" key="2">
    <source>
        <dbReference type="Proteomes" id="UP001165186"/>
    </source>
</evidence>
<dbReference type="Proteomes" id="UP001165186">
    <property type="component" value="Unassembled WGS sequence"/>
</dbReference>